<dbReference type="Pfam" id="PF01439">
    <property type="entry name" value="Metallothio_2"/>
    <property type="match status" value="1"/>
</dbReference>
<dbReference type="EMBL" id="LR746264">
    <property type="protein sequence ID" value="CAA7389688.1"/>
    <property type="molecule type" value="Genomic_DNA"/>
</dbReference>
<name>A0A7I8K023_SPIIN</name>
<dbReference type="GO" id="GO:0046872">
    <property type="term" value="F:metal ion binding"/>
    <property type="evidence" value="ECO:0007669"/>
    <property type="project" value="UniProtKB-UniRule"/>
</dbReference>
<protein>
    <recommendedName>
        <fullName evidence="4">Metallothionein-like protein</fullName>
    </recommendedName>
</protein>
<proteinExistence type="inferred from homology"/>
<keyword evidence="3 4" id="KW-0480">Metal-thiolate cluster</keyword>
<evidence type="ECO:0000256" key="4">
    <source>
        <dbReference type="RuleBase" id="RU369052"/>
    </source>
</evidence>
<keyword evidence="2 4" id="KW-0479">Metal-binding</keyword>
<gene>
    <name evidence="5" type="ORF">SI8410_01001687</name>
</gene>
<sequence length="54" mass="5509">MPCGCGSNCSCGSGCQCRLLPLAYPAETIRSTAVASAREGCRCGSSCRCNPCNC</sequence>
<accession>A0A7I8K023</accession>
<keyword evidence="6" id="KW-1185">Reference proteome</keyword>
<evidence type="ECO:0000256" key="2">
    <source>
        <dbReference type="ARBA" id="ARBA00022723"/>
    </source>
</evidence>
<comment type="function">
    <text evidence="4">Metallothioneins have a high content of cysteine residues that bind various heavy metals.</text>
</comment>
<evidence type="ECO:0000256" key="3">
    <source>
        <dbReference type="ARBA" id="ARBA00022851"/>
    </source>
</evidence>
<reference evidence="5" key="1">
    <citation type="submission" date="2020-02" db="EMBL/GenBank/DDBJ databases">
        <authorList>
            <person name="Scholz U."/>
            <person name="Mascher M."/>
            <person name="Fiebig A."/>
        </authorList>
    </citation>
    <scope>NUCLEOTIDE SEQUENCE</scope>
</reference>
<dbReference type="AlphaFoldDB" id="A0A7I8K023"/>
<evidence type="ECO:0000313" key="6">
    <source>
        <dbReference type="Proteomes" id="UP000663760"/>
    </source>
</evidence>
<dbReference type="InterPro" id="IPR000347">
    <property type="entry name" value="Metalthion_15p"/>
</dbReference>
<dbReference type="Proteomes" id="UP000663760">
    <property type="component" value="Chromosome 1"/>
</dbReference>
<evidence type="ECO:0000313" key="5">
    <source>
        <dbReference type="EMBL" id="CAA7389688.1"/>
    </source>
</evidence>
<organism evidence="5 6">
    <name type="scientific">Spirodela intermedia</name>
    <name type="common">Intermediate duckweed</name>
    <dbReference type="NCBI Taxonomy" id="51605"/>
    <lineage>
        <taxon>Eukaryota</taxon>
        <taxon>Viridiplantae</taxon>
        <taxon>Streptophyta</taxon>
        <taxon>Embryophyta</taxon>
        <taxon>Tracheophyta</taxon>
        <taxon>Spermatophyta</taxon>
        <taxon>Magnoliopsida</taxon>
        <taxon>Liliopsida</taxon>
        <taxon>Araceae</taxon>
        <taxon>Lemnoideae</taxon>
        <taxon>Spirodela</taxon>
    </lineage>
</organism>
<evidence type="ECO:0000256" key="1">
    <source>
        <dbReference type="ARBA" id="ARBA00005802"/>
    </source>
</evidence>
<comment type="similarity">
    <text evidence="1 4">Belongs to the metallothionein superfamily. Type 15 family.</text>
</comment>